<dbReference type="GO" id="GO:0016787">
    <property type="term" value="F:hydrolase activity"/>
    <property type="evidence" value="ECO:0007669"/>
    <property type="project" value="UniProtKB-KW"/>
</dbReference>
<evidence type="ECO:0000259" key="2">
    <source>
        <dbReference type="Pfam" id="PF17390"/>
    </source>
</evidence>
<dbReference type="PANTHER" id="PTHR34987:SF6">
    <property type="entry name" value="ALPHA-L-RHAMNOSIDASE SIX-HAIRPIN GLYCOSIDASE DOMAIN-CONTAINING PROTEIN"/>
    <property type="match status" value="1"/>
</dbReference>
<gene>
    <name evidence="3" type="ORF">B0H17DRAFT_1214740</name>
</gene>
<feature type="domain" description="Alpha-L-rhamnosidase six-hairpin glycosidase" evidence="1">
    <location>
        <begin position="256"/>
        <end position="442"/>
    </location>
</feature>
<accession>A0AAD7CMB3</accession>
<dbReference type="Pfam" id="PF17390">
    <property type="entry name" value="Bac_rhamnosid_C"/>
    <property type="match status" value="1"/>
</dbReference>
<evidence type="ECO:0000313" key="3">
    <source>
        <dbReference type="EMBL" id="KAJ7653391.1"/>
    </source>
</evidence>
<keyword evidence="4" id="KW-1185">Reference proteome</keyword>
<reference evidence="3" key="1">
    <citation type="submission" date="2023-03" db="EMBL/GenBank/DDBJ databases">
        <title>Massive genome expansion in bonnet fungi (Mycena s.s.) driven by repeated elements and novel gene families across ecological guilds.</title>
        <authorList>
            <consortium name="Lawrence Berkeley National Laboratory"/>
            <person name="Harder C.B."/>
            <person name="Miyauchi S."/>
            <person name="Viragh M."/>
            <person name="Kuo A."/>
            <person name="Thoen E."/>
            <person name="Andreopoulos B."/>
            <person name="Lu D."/>
            <person name="Skrede I."/>
            <person name="Drula E."/>
            <person name="Henrissat B."/>
            <person name="Morin E."/>
            <person name="Kohler A."/>
            <person name="Barry K."/>
            <person name="LaButti K."/>
            <person name="Morin E."/>
            <person name="Salamov A."/>
            <person name="Lipzen A."/>
            <person name="Mereny Z."/>
            <person name="Hegedus B."/>
            <person name="Baldrian P."/>
            <person name="Stursova M."/>
            <person name="Weitz H."/>
            <person name="Taylor A."/>
            <person name="Grigoriev I.V."/>
            <person name="Nagy L.G."/>
            <person name="Martin F."/>
            <person name="Kauserud H."/>
        </authorList>
    </citation>
    <scope>NUCLEOTIDE SEQUENCE</scope>
    <source>
        <strain evidence="3">CBHHK067</strain>
    </source>
</reference>
<dbReference type="PANTHER" id="PTHR34987">
    <property type="entry name" value="C, PUTATIVE (AFU_ORTHOLOGUE AFUA_3G02880)-RELATED"/>
    <property type="match status" value="1"/>
</dbReference>
<name>A0AAD7CMB3_MYCRO</name>
<dbReference type="SUPFAM" id="SSF48208">
    <property type="entry name" value="Six-hairpin glycosidases"/>
    <property type="match status" value="1"/>
</dbReference>
<proteinExistence type="predicted"/>
<comment type="caution">
    <text evidence="3">The sequence shown here is derived from an EMBL/GenBank/DDBJ whole genome shotgun (WGS) entry which is preliminary data.</text>
</comment>
<dbReference type="GO" id="GO:0005975">
    <property type="term" value="P:carbohydrate metabolic process"/>
    <property type="evidence" value="ECO:0007669"/>
    <property type="project" value="InterPro"/>
</dbReference>
<dbReference type="Gene3D" id="1.50.10.10">
    <property type="match status" value="1"/>
</dbReference>
<organism evidence="3 4">
    <name type="scientific">Mycena rosella</name>
    <name type="common">Pink bonnet</name>
    <name type="synonym">Agaricus rosellus</name>
    <dbReference type="NCBI Taxonomy" id="1033263"/>
    <lineage>
        <taxon>Eukaryota</taxon>
        <taxon>Fungi</taxon>
        <taxon>Dikarya</taxon>
        <taxon>Basidiomycota</taxon>
        <taxon>Agaricomycotina</taxon>
        <taxon>Agaricomycetes</taxon>
        <taxon>Agaricomycetidae</taxon>
        <taxon>Agaricales</taxon>
        <taxon>Marasmiineae</taxon>
        <taxon>Mycenaceae</taxon>
        <taxon>Mycena</taxon>
    </lineage>
</organism>
<dbReference type="InterPro" id="IPR012341">
    <property type="entry name" value="6hp_glycosidase-like_sf"/>
</dbReference>
<dbReference type="Pfam" id="PF17389">
    <property type="entry name" value="Bac_rhamnosid6H"/>
    <property type="match status" value="1"/>
</dbReference>
<evidence type="ECO:0000313" key="4">
    <source>
        <dbReference type="Proteomes" id="UP001221757"/>
    </source>
</evidence>
<dbReference type="InterPro" id="IPR035398">
    <property type="entry name" value="Bac_rhamnosid_C"/>
</dbReference>
<sequence>MLCAALAPKGPWDAFNYAPASKIVKPVSVRSISGQVQGAQRLVQDSNAQATFTGNSSFVVLDWGKEVGGLLSLTIIDATPSSQFSFSFTESPEFINPDHSDDSCHVVPTQDSDGVQSFRAPLTKGFLTQTIGQQRGGFRFLTIVSNSADALTISNISLAITFMPHWDNLRAYPGFHDVNFLTKLWYAGAYTVQTNTIDSHEARQQPCPSFGGWANNASGGPVEGPILVDGAKRDRGLGISTHTELVSLNDLLPTKNALTVMFTTQDPATGALQYSGPPINAQGSDTYIAWSLIGTHNYFLYTGDLAFVETVWANYTKALGFLESQVDETGLADVPVAFQNDWGRDGGAGHNSAFNALLYRTLVTASDLATHLGDASLAATYLANSTLIKAAYNTLLWDADAGLFRDNDALDSIHPQDGNSLAVLFNLTTSDAQNKAISEGLTQFWTPIGPLSPELNDTIIPFIGGFEVQAHFIAGEGERAIDLLEKEWGYMLYTNLSVQSTLLEGFTANGSLGYRAAAGYDFDHSYTSHAHGWATGPTPALTFYLLGIQLTSVQGATWSIAPVLSGLLAAQGGMETGLGFFGVNWQVNGTTLTITVDTPAGTQGVVTLPGTGPMTVDGNTSRLGVVLWN</sequence>
<feature type="domain" description="Alpha-L-rhamnosidase C-terminal" evidence="2">
    <location>
        <begin position="557"/>
        <end position="614"/>
    </location>
</feature>
<dbReference type="AlphaFoldDB" id="A0AAD7CMB3"/>
<keyword evidence="3" id="KW-0378">Hydrolase</keyword>
<dbReference type="EMBL" id="JARKIE010000337">
    <property type="protein sequence ID" value="KAJ7653391.1"/>
    <property type="molecule type" value="Genomic_DNA"/>
</dbReference>
<dbReference type="Gene3D" id="2.60.420.10">
    <property type="entry name" value="Maltose phosphorylase, domain 3"/>
    <property type="match status" value="1"/>
</dbReference>
<dbReference type="InterPro" id="IPR008928">
    <property type="entry name" value="6-hairpin_glycosidase_sf"/>
</dbReference>
<dbReference type="InterPro" id="IPR035396">
    <property type="entry name" value="Bac_rhamnosid6H"/>
</dbReference>
<evidence type="ECO:0000259" key="1">
    <source>
        <dbReference type="Pfam" id="PF17389"/>
    </source>
</evidence>
<dbReference type="Proteomes" id="UP001221757">
    <property type="component" value="Unassembled WGS sequence"/>
</dbReference>
<protein>
    <submittedName>
        <fullName evidence="3">Glycoside hydrolase family 78 protein</fullName>
    </submittedName>
</protein>